<feature type="transmembrane region" description="Helical" evidence="8">
    <location>
        <begin position="518"/>
        <end position="542"/>
    </location>
</feature>
<keyword evidence="7" id="KW-0325">Glycoprotein</keyword>
<accession>A0A834HZ30</accession>
<dbReference type="PANTHER" id="PTHR42643:SF39">
    <property type="entry name" value="IONOTROPIC RECEPTOR 56A-RELATED"/>
    <property type="match status" value="1"/>
</dbReference>
<dbReference type="EMBL" id="JAACXV010013933">
    <property type="protein sequence ID" value="KAF7271607.1"/>
    <property type="molecule type" value="Genomic_DNA"/>
</dbReference>
<evidence type="ECO:0000313" key="10">
    <source>
        <dbReference type="Proteomes" id="UP000625711"/>
    </source>
</evidence>
<dbReference type="Proteomes" id="UP000625711">
    <property type="component" value="Unassembled WGS sequence"/>
</dbReference>
<evidence type="ECO:0000256" key="8">
    <source>
        <dbReference type="SAM" id="Phobius"/>
    </source>
</evidence>
<comment type="subcellular location">
    <subcellularLocation>
        <location evidence="1">Cell membrane</location>
        <topology evidence="1">Multi-pass membrane protein</topology>
    </subcellularLocation>
</comment>
<evidence type="ECO:0000256" key="7">
    <source>
        <dbReference type="ARBA" id="ARBA00023180"/>
    </source>
</evidence>
<sequence length="550" mass="65007">MKIYILLAALSVKLFETKLVANEKLMEMAYKQKQIFPSLVPINMFTTCHIILAAKNSESAVLFFLHMKQYKCPQIVITFDDSHFILEDTSTSSTLLLIEDYRRFETEVDRIVDSRFFTNMGNYRFILCYNLETEGEVLIMARFIWSRRILNFSIFCAVRFQMFEVRYDPFLDKLKFYSRESQRNIDESAIDMQNNVFDILTDHQFPDLHVHCFYNYDRNVLKAIEKVLNANLRLIYLSEDDVTFEYIATNISKSDITCCIKTLPIMHHLIPPEFDGVLTYTYPHMMNHIVALVPKAQAIAQWKWITRIIKIRFLVILIIASVLFSYLENAAAQNRFHIVDALMVFAKIPFNKFVKRRSLLKTAWLLASLFLGMFYDTTIFQIILCPKLDRNIRTVQDIRATNLPIYYFEPLPINISFTLIPKTNWENLLLSNKEDAVFLSPYHLADKYIKYFANANEEYRYEIMQEPLIPAYGAYICKNRSPYVRKLQEISLRVRVFGVTDRIPYRYRKRNVEDNKMYFGHFRGVFVLLLGGYVLSSVVFVWEFCHRNVK</sequence>
<dbReference type="PANTHER" id="PTHR42643">
    <property type="entry name" value="IONOTROPIC RECEPTOR 20A-RELATED"/>
    <property type="match status" value="1"/>
</dbReference>
<protein>
    <recommendedName>
        <fullName evidence="11">Ionotropic receptor</fullName>
    </recommendedName>
</protein>
<evidence type="ECO:0008006" key="11">
    <source>
        <dbReference type="Google" id="ProtNLM"/>
    </source>
</evidence>
<feature type="transmembrane region" description="Helical" evidence="8">
    <location>
        <begin position="363"/>
        <end position="384"/>
    </location>
</feature>
<keyword evidence="6" id="KW-0675">Receptor</keyword>
<keyword evidence="4 8" id="KW-1133">Transmembrane helix</keyword>
<proteinExistence type="predicted"/>
<organism evidence="9 10">
    <name type="scientific">Rhynchophorus ferrugineus</name>
    <name type="common">Red palm weevil</name>
    <name type="synonym">Curculio ferrugineus</name>
    <dbReference type="NCBI Taxonomy" id="354439"/>
    <lineage>
        <taxon>Eukaryota</taxon>
        <taxon>Metazoa</taxon>
        <taxon>Ecdysozoa</taxon>
        <taxon>Arthropoda</taxon>
        <taxon>Hexapoda</taxon>
        <taxon>Insecta</taxon>
        <taxon>Pterygota</taxon>
        <taxon>Neoptera</taxon>
        <taxon>Endopterygota</taxon>
        <taxon>Coleoptera</taxon>
        <taxon>Polyphaga</taxon>
        <taxon>Cucujiformia</taxon>
        <taxon>Curculionidae</taxon>
        <taxon>Dryophthorinae</taxon>
        <taxon>Rhynchophorus</taxon>
    </lineage>
</organism>
<feature type="transmembrane region" description="Helical" evidence="8">
    <location>
        <begin position="311"/>
        <end position="327"/>
    </location>
</feature>
<keyword evidence="5 8" id="KW-0472">Membrane</keyword>
<evidence type="ECO:0000256" key="6">
    <source>
        <dbReference type="ARBA" id="ARBA00023170"/>
    </source>
</evidence>
<evidence type="ECO:0000256" key="5">
    <source>
        <dbReference type="ARBA" id="ARBA00023136"/>
    </source>
</evidence>
<evidence type="ECO:0000256" key="1">
    <source>
        <dbReference type="ARBA" id="ARBA00004651"/>
    </source>
</evidence>
<keyword evidence="3 8" id="KW-0812">Transmembrane</keyword>
<dbReference type="InterPro" id="IPR052192">
    <property type="entry name" value="Insect_Ionotropic_Sensory_Rcpt"/>
</dbReference>
<reference evidence="9" key="1">
    <citation type="submission" date="2020-08" db="EMBL/GenBank/DDBJ databases">
        <title>Genome sequencing and assembly of the red palm weevil Rhynchophorus ferrugineus.</title>
        <authorList>
            <person name="Dias G.B."/>
            <person name="Bergman C.M."/>
            <person name="Manee M."/>
        </authorList>
    </citation>
    <scope>NUCLEOTIDE SEQUENCE</scope>
    <source>
        <strain evidence="9">AA-2017</strain>
        <tissue evidence="9">Whole larva</tissue>
    </source>
</reference>
<keyword evidence="10" id="KW-1185">Reference proteome</keyword>
<dbReference type="GO" id="GO:0005886">
    <property type="term" value="C:plasma membrane"/>
    <property type="evidence" value="ECO:0007669"/>
    <property type="project" value="UniProtKB-SubCell"/>
</dbReference>
<keyword evidence="2" id="KW-1003">Cell membrane</keyword>
<evidence type="ECO:0000313" key="9">
    <source>
        <dbReference type="EMBL" id="KAF7271607.1"/>
    </source>
</evidence>
<comment type="caution">
    <text evidence="9">The sequence shown here is derived from an EMBL/GenBank/DDBJ whole genome shotgun (WGS) entry which is preliminary data.</text>
</comment>
<evidence type="ECO:0000256" key="4">
    <source>
        <dbReference type="ARBA" id="ARBA00022989"/>
    </source>
</evidence>
<evidence type="ECO:0000256" key="2">
    <source>
        <dbReference type="ARBA" id="ARBA00022475"/>
    </source>
</evidence>
<evidence type="ECO:0000256" key="3">
    <source>
        <dbReference type="ARBA" id="ARBA00022692"/>
    </source>
</evidence>
<dbReference type="OrthoDB" id="6819047at2759"/>
<gene>
    <name evidence="9" type="ORF">GWI33_015529</name>
</gene>
<dbReference type="AlphaFoldDB" id="A0A834HZ30"/>
<name>A0A834HZ30_RHYFE</name>